<evidence type="ECO:0008006" key="5">
    <source>
        <dbReference type="Google" id="ProtNLM"/>
    </source>
</evidence>
<dbReference type="Proteomes" id="UP000092582">
    <property type="component" value="Chromosome 1"/>
</dbReference>
<proteinExistence type="predicted"/>
<organism evidence="3 4">
    <name type="scientific">Cryobacterium arcticum</name>
    <dbReference type="NCBI Taxonomy" id="670052"/>
    <lineage>
        <taxon>Bacteria</taxon>
        <taxon>Bacillati</taxon>
        <taxon>Actinomycetota</taxon>
        <taxon>Actinomycetes</taxon>
        <taxon>Micrococcales</taxon>
        <taxon>Microbacteriaceae</taxon>
        <taxon>Cryobacterium</taxon>
    </lineage>
</organism>
<feature type="transmembrane region" description="Helical" evidence="2">
    <location>
        <begin position="151"/>
        <end position="170"/>
    </location>
</feature>
<keyword evidence="4" id="KW-1185">Reference proteome</keyword>
<name>A0A1B1BKZ3_9MICO</name>
<dbReference type="AlphaFoldDB" id="A0A1B1BKZ3"/>
<feature type="transmembrane region" description="Helical" evidence="2">
    <location>
        <begin position="125"/>
        <end position="144"/>
    </location>
</feature>
<dbReference type="STRING" id="670052.PA27867_2246"/>
<keyword evidence="2" id="KW-0472">Membrane</keyword>
<feature type="compositionally biased region" description="Low complexity" evidence="1">
    <location>
        <begin position="31"/>
        <end position="45"/>
    </location>
</feature>
<accession>A0A1B1BKZ3</accession>
<gene>
    <name evidence="3" type="ORF">PA27867_2246</name>
</gene>
<feature type="transmembrane region" description="Helical" evidence="2">
    <location>
        <begin position="85"/>
        <end position="105"/>
    </location>
</feature>
<dbReference type="KEGG" id="cart:PA27867_2246"/>
<evidence type="ECO:0000313" key="3">
    <source>
        <dbReference type="EMBL" id="ANP73198.1"/>
    </source>
</evidence>
<evidence type="ECO:0000313" key="4">
    <source>
        <dbReference type="Proteomes" id="UP000092582"/>
    </source>
</evidence>
<dbReference type="RefSeq" id="WP_066596430.1">
    <property type="nucleotide sequence ID" value="NZ_CP016282.1"/>
</dbReference>
<evidence type="ECO:0000256" key="2">
    <source>
        <dbReference type="SAM" id="Phobius"/>
    </source>
</evidence>
<reference evidence="3 4" key="1">
    <citation type="submission" date="2016-06" db="EMBL/GenBank/DDBJ databases">
        <title>Genome sequencing of Cryobacterium arcticum PAMC 27867.</title>
        <authorList>
            <person name="Lee J."/>
            <person name="Kim O.-S."/>
        </authorList>
    </citation>
    <scope>NUCLEOTIDE SEQUENCE [LARGE SCALE GENOMIC DNA]</scope>
    <source>
        <strain evidence="3 4">PAMC 27867</strain>
    </source>
</reference>
<sequence>MTSSRDDDALGWAGDDDPTLVSGGTAAVERTPASTTDAPAPATDAPADHEAAPVDTDLPEGWAVTGSPGGYVDAPAEPASLSSPALIGLGILAGVYLLYTIGWFIGVGRLTSGLTDPLGQFMFSLGTWLAVAAPAVWFASSYWLTRGKPRLRWTWLILGAVLLAPLPFIAGTGGL</sequence>
<protein>
    <recommendedName>
        <fullName evidence="5">DNA polymerase III subunit gamma/tau</fullName>
    </recommendedName>
</protein>
<dbReference type="OrthoDB" id="4981704at2"/>
<feature type="region of interest" description="Disordered" evidence="1">
    <location>
        <begin position="1"/>
        <end position="57"/>
    </location>
</feature>
<keyword evidence="2" id="KW-1133">Transmembrane helix</keyword>
<dbReference type="EMBL" id="CP016282">
    <property type="protein sequence ID" value="ANP73198.1"/>
    <property type="molecule type" value="Genomic_DNA"/>
</dbReference>
<evidence type="ECO:0000256" key="1">
    <source>
        <dbReference type="SAM" id="MobiDB-lite"/>
    </source>
</evidence>
<keyword evidence="2" id="KW-0812">Transmembrane</keyword>